<protein>
    <submittedName>
        <fullName evidence="2">Cap-specific mRNA (nucleoside-2'-O-)-methyltransferase 1</fullName>
    </submittedName>
</protein>
<dbReference type="AlphaFoldDB" id="A0A7E4VZZ6"/>
<keyword evidence="1" id="KW-1185">Reference proteome</keyword>
<evidence type="ECO:0000313" key="1">
    <source>
        <dbReference type="Proteomes" id="UP000492821"/>
    </source>
</evidence>
<proteinExistence type="predicted"/>
<evidence type="ECO:0000313" key="2">
    <source>
        <dbReference type="WBParaSite" id="Pan_g4858.t3"/>
    </source>
</evidence>
<dbReference type="WBParaSite" id="Pan_g4858.t3">
    <property type="protein sequence ID" value="Pan_g4858.t3"/>
    <property type="gene ID" value="Pan_g4858"/>
</dbReference>
<sequence>MTLKSPCPRTLSVDNASMNVAPSSNAVLPEVNRSRDQRNQCPSNHRRLKDCRIWPYFKERIVVLGQFDSWLKG</sequence>
<accession>A0A7E4VZZ6</accession>
<reference evidence="1" key="1">
    <citation type="journal article" date="2013" name="Genetics">
        <title>The draft genome and transcriptome of Panagrellus redivivus are shaped by the harsh demands of a free-living lifestyle.</title>
        <authorList>
            <person name="Srinivasan J."/>
            <person name="Dillman A.R."/>
            <person name="Macchietto M.G."/>
            <person name="Heikkinen L."/>
            <person name="Lakso M."/>
            <person name="Fracchia K.M."/>
            <person name="Antoshechkin I."/>
            <person name="Mortazavi A."/>
            <person name="Wong G."/>
            <person name="Sternberg P.W."/>
        </authorList>
    </citation>
    <scope>NUCLEOTIDE SEQUENCE [LARGE SCALE GENOMIC DNA]</scope>
    <source>
        <strain evidence="1">MT8872</strain>
    </source>
</reference>
<reference evidence="2" key="2">
    <citation type="submission" date="2020-10" db="UniProtKB">
        <authorList>
            <consortium name="WormBaseParasite"/>
        </authorList>
    </citation>
    <scope>IDENTIFICATION</scope>
</reference>
<organism evidence="1 2">
    <name type="scientific">Panagrellus redivivus</name>
    <name type="common">Microworm</name>
    <dbReference type="NCBI Taxonomy" id="6233"/>
    <lineage>
        <taxon>Eukaryota</taxon>
        <taxon>Metazoa</taxon>
        <taxon>Ecdysozoa</taxon>
        <taxon>Nematoda</taxon>
        <taxon>Chromadorea</taxon>
        <taxon>Rhabditida</taxon>
        <taxon>Tylenchina</taxon>
        <taxon>Panagrolaimomorpha</taxon>
        <taxon>Panagrolaimoidea</taxon>
        <taxon>Panagrolaimidae</taxon>
        <taxon>Panagrellus</taxon>
    </lineage>
</organism>
<name>A0A7E4VZZ6_PANRE</name>
<dbReference type="Proteomes" id="UP000492821">
    <property type="component" value="Unassembled WGS sequence"/>
</dbReference>